<evidence type="ECO:0000256" key="3">
    <source>
        <dbReference type="ARBA" id="ARBA00022448"/>
    </source>
</evidence>
<dbReference type="EMBL" id="FXSZ01000001">
    <property type="protein sequence ID" value="SMO35938.1"/>
    <property type="molecule type" value="Genomic_DNA"/>
</dbReference>
<dbReference type="Pfam" id="PF02321">
    <property type="entry name" value="OEP"/>
    <property type="match status" value="2"/>
</dbReference>
<keyword evidence="5" id="KW-0812">Transmembrane</keyword>
<dbReference type="Proteomes" id="UP000315971">
    <property type="component" value="Unassembled WGS sequence"/>
</dbReference>
<evidence type="ECO:0000256" key="7">
    <source>
        <dbReference type="ARBA" id="ARBA00023237"/>
    </source>
</evidence>
<dbReference type="GO" id="GO:1990281">
    <property type="term" value="C:efflux pump complex"/>
    <property type="evidence" value="ECO:0007669"/>
    <property type="project" value="TreeGrafter"/>
</dbReference>
<dbReference type="GO" id="GO:0015288">
    <property type="term" value="F:porin activity"/>
    <property type="evidence" value="ECO:0007669"/>
    <property type="project" value="TreeGrafter"/>
</dbReference>
<dbReference type="PANTHER" id="PTHR30026:SF20">
    <property type="entry name" value="OUTER MEMBRANE PROTEIN TOLC"/>
    <property type="match status" value="1"/>
</dbReference>
<dbReference type="GO" id="GO:0009279">
    <property type="term" value="C:cell outer membrane"/>
    <property type="evidence" value="ECO:0007669"/>
    <property type="project" value="UniProtKB-SubCell"/>
</dbReference>
<comment type="similarity">
    <text evidence="2">Belongs to the outer membrane factor (OMF) (TC 1.B.17) family.</text>
</comment>
<dbReference type="PANTHER" id="PTHR30026">
    <property type="entry name" value="OUTER MEMBRANE PROTEIN TOLC"/>
    <property type="match status" value="1"/>
</dbReference>
<evidence type="ECO:0000256" key="1">
    <source>
        <dbReference type="ARBA" id="ARBA00004442"/>
    </source>
</evidence>
<reference evidence="8 9" key="1">
    <citation type="submission" date="2017-05" db="EMBL/GenBank/DDBJ databases">
        <authorList>
            <person name="Varghese N."/>
            <person name="Submissions S."/>
        </authorList>
    </citation>
    <scope>NUCLEOTIDE SEQUENCE [LARGE SCALE GENOMIC DNA]</scope>
    <source>
        <strain evidence="8 9">DSM 21342</strain>
    </source>
</reference>
<dbReference type="SUPFAM" id="SSF56954">
    <property type="entry name" value="Outer membrane efflux proteins (OEP)"/>
    <property type="match status" value="1"/>
</dbReference>
<accession>A0A521AM84</accession>
<evidence type="ECO:0000313" key="9">
    <source>
        <dbReference type="Proteomes" id="UP000315971"/>
    </source>
</evidence>
<name>A0A521AM84_9SPHI</name>
<proteinExistence type="inferred from homology"/>
<keyword evidence="3" id="KW-0813">Transport</keyword>
<keyword evidence="6" id="KW-0472">Membrane</keyword>
<organism evidence="8 9">
    <name type="scientific">Solitalea koreensis</name>
    <dbReference type="NCBI Taxonomy" id="543615"/>
    <lineage>
        <taxon>Bacteria</taxon>
        <taxon>Pseudomonadati</taxon>
        <taxon>Bacteroidota</taxon>
        <taxon>Sphingobacteriia</taxon>
        <taxon>Sphingobacteriales</taxon>
        <taxon>Sphingobacteriaceae</taxon>
        <taxon>Solitalea</taxon>
    </lineage>
</organism>
<protein>
    <submittedName>
        <fullName evidence="8">Outer membrane protein TolC</fullName>
    </submittedName>
</protein>
<evidence type="ECO:0000313" key="8">
    <source>
        <dbReference type="EMBL" id="SMO35938.1"/>
    </source>
</evidence>
<keyword evidence="9" id="KW-1185">Reference proteome</keyword>
<evidence type="ECO:0000256" key="5">
    <source>
        <dbReference type="ARBA" id="ARBA00022692"/>
    </source>
</evidence>
<dbReference type="InterPro" id="IPR051906">
    <property type="entry name" value="TolC-like"/>
</dbReference>
<dbReference type="InterPro" id="IPR003423">
    <property type="entry name" value="OMP_efflux"/>
</dbReference>
<evidence type="ECO:0000256" key="2">
    <source>
        <dbReference type="ARBA" id="ARBA00007613"/>
    </source>
</evidence>
<gene>
    <name evidence="8" type="ORF">SAMN06265350_101260</name>
</gene>
<dbReference type="Gene3D" id="1.20.1600.10">
    <property type="entry name" value="Outer membrane efflux proteins (OEP)"/>
    <property type="match status" value="1"/>
</dbReference>
<comment type="subcellular location">
    <subcellularLocation>
        <location evidence="1">Cell outer membrane</location>
    </subcellularLocation>
</comment>
<evidence type="ECO:0000256" key="4">
    <source>
        <dbReference type="ARBA" id="ARBA00022452"/>
    </source>
</evidence>
<dbReference type="GO" id="GO:0015562">
    <property type="term" value="F:efflux transmembrane transporter activity"/>
    <property type="evidence" value="ECO:0007669"/>
    <property type="project" value="InterPro"/>
</dbReference>
<sequence length="436" mass="49240">MKKLSLAVIVLFSIYCKRTSAQYTEVLSLEKATEIALKNNYSIEIARNNSLIDKNNATRANAGMLPRVDATAGTVRNINDTKTTFFNGTEQNKNGAHSNSYNANVGLTWTIFDGMQMFATYDKLKQVDALGETNAKITVLTTMYDITTIYYDIVRKQREINTFKEALDISRMRVKNAANKYYVGSGSKLDLLASKVDLNADTTNLIRLEQDLKATKINLNNLLAREVTIDFTAQDTIPIDKSLTYEETRNRIMSQNPQLTAAYLNQNISKFGLKEIKANRYPTVSLNSNYSFLKSQSEVGQTLSNRNLGFNYGATASINIFNGLLQHRQEKNAAFNIKNAELFYQQVKQQLDASLNNAYNNYVNSIVLIGLEEENKEVAKQNLEITVEKYKLGNITALDLRDAQQNYLQADFRYTNAQYEAKLAEIGLKLLYGSLY</sequence>
<keyword evidence="4" id="KW-1134">Transmembrane beta strand</keyword>
<evidence type="ECO:0000256" key="6">
    <source>
        <dbReference type="ARBA" id="ARBA00023136"/>
    </source>
</evidence>
<keyword evidence="7" id="KW-0998">Cell outer membrane</keyword>
<dbReference type="AlphaFoldDB" id="A0A521AM84"/>